<accession>A0A834W675</accession>
<dbReference type="Gene3D" id="2.40.50.140">
    <property type="entry name" value="Nucleic acid-binding proteins"/>
    <property type="match status" value="1"/>
</dbReference>
<reference evidence="1" key="1">
    <citation type="submission" date="2020-09" db="EMBL/GenBank/DDBJ databases">
        <title>Genome-Enabled Discovery of Anthraquinone Biosynthesis in Senna tora.</title>
        <authorList>
            <person name="Kang S.-H."/>
            <person name="Pandey R.P."/>
            <person name="Lee C.-M."/>
            <person name="Sim J.-S."/>
            <person name="Jeong J.-T."/>
            <person name="Choi B.-S."/>
            <person name="Jung M."/>
            <person name="Ginzburg D."/>
            <person name="Zhao K."/>
            <person name="Won S.Y."/>
            <person name="Oh T.-J."/>
            <person name="Yu Y."/>
            <person name="Kim N.-H."/>
            <person name="Lee O.R."/>
            <person name="Lee T.-H."/>
            <person name="Bashyal P."/>
            <person name="Kim T.-S."/>
            <person name="Lee W.-H."/>
            <person name="Kawkins C."/>
            <person name="Kim C.-K."/>
            <person name="Kim J.S."/>
            <person name="Ahn B.O."/>
            <person name="Rhee S.Y."/>
            <person name="Sohng J.K."/>
        </authorList>
    </citation>
    <scope>NUCLEOTIDE SEQUENCE</scope>
    <source>
        <tissue evidence="1">Leaf</tissue>
    </source>
</reference>
<dbReference type="OrthoDB" id="1434713at2759"/>
<dbReference type="InterPro" id="IPR012340">
    <property type="entry name" value="NA-bd_OB-fold"/>
</dbReference>
<evidence type="ECO:0000313" key="1">
    <source>
        <dbReference type="EMBL" id="KAF7807336.1"/>
    </source>
</evidence>
<name>A0A834W675_9FABA</name>
<keyword evidence="2" id="KW-1185">Reference proteome</keyword>
<evidence type="ECO:0000313" key="2">
    <source>
        <dbReference type="Proteomes" id="UP000634136"/>
    </source>
</evidence>
<sequence length="159" mass="17526">MVQGHCPIPCMPLGCSLILIWKKSTISSTICNPNNSLARKIPKVKKSIVSTSPLEAAFSGWALSYISDLSFAGDGSVHFILASVIKVNDERGWFYEACKICAKKLEPDGTVLLQYKIELMIIDDSGTINNVDDARLFPTKLDSFLGNTFVFKVVVKHSR</sequence>
<protein>
    <submittedName>
        <fullName evidence="1">Uncharacterized protein</fullName>
    </submittedName>
</protein>
<organism evidence="1 2">
    <name type="scientific">Senna tora</name>
    <dbReference type="NCBI Taxonomy" id="362788"/>
    <lineage>
        <taxon>Eukaryota</taxon>
        <taxon>Viridiplantae</taxon>
        <taxon>Streptophyta</taxon>
        <taxon>Embryophyta</taxon>
        <taxon>Tracheophyta</taxon>
        <taxon>Spermatophyta</taxon>
        <taxon>Magnoliopsida</taxon>
        <taxon>eudicotyledons</taxon>
        <taxon>Gunneridae</taxon>
        <taxon>Pentapetalae</taxon>
        <taxon>rosids</taxon>
        <taxon>fabids</taxon>
        <taxon>Fabales</taxon>
        <taxon>Fabaceae</taxon>
        <taxon>Caesalpinioideae</taxon>
        <taxon>Cassia clade</taxon>
        <taxon>Senna</taxon>
    </lineage>
</organism>
<proteinExistence type="predicted"/>
<comment type="caution">
    <text evidence="1">The sequence shown here is derived from an EMBL/GenBank/DDBJ whole genome shotgun (WGS) entry which is preliminary data.</text>
</comment>
<dbReference type="Proteomes" id="UP000634136">
    <property type="component" value="Unassembled WGS sequence"/>
</dbReference>
<dbReference type="SUPFAM" id="SSF50249">
    <property type="entry name" value="Nucleic acid-binding proteins"/>
    <property type="match status" value="1"/>
</dbReference>
<dbReference type="AlphaFoldDB" id="A0A834W675"/>
<gene>
    <name evidence="1" type="ORF">G2W53_039497</name>
</gene>
<dbReference type="EMBL" id="JAAIUW010000012">
    <property type="protein sequence ID" value="KAF7807336.1"/>
    <property type="molecule type" value="Genomic_DNA"/>
</dbReference>